<accession>A0A7R8VIN1</accession>
<proteinExistence type="predicted"/>
<gene>
    <name evidence="1" type="ORF">TDIB3V08_LOCUS4365</name>
</gene>
<dbReference type="EMBL" id="OA565985">
    <property type="protein sequence ID" value="CAD7198076.1"/>
    <property type="molecule type" value="Genomic_DNA"/>
</dbReference>
<protein>
    <submittedName>
        <fullName evidence="1">Uncharacterized protein</fullName>
    </submittedName>
</protein>
<organism evidence="1">
    <name type="scientific">Timema douglasi</name>
    <name type="common">Walking stick</name>
    <dbReference type="NCBI Taxonomy" id="61478"/>
    <lineage>
        <taxon>Eukaryota</taxon>
        <taxon>Metazoa</taxon>
        <taxon>Ecdysozoa</taxon>
        <taxon>Arthropoda</taxon>
        <taxon>Hexapoda</taxon>
        <taxon>Insecta</taxon>
        <taxon>Pterygota</taxon>
        <taxon>Neoptera</taxon>
        <taxon>Polyneoptera</taxon>
        <taxon>Phasmatodea</taxon>
        <taxon>Timematodea</taxon>
        <taxon>Timematoidea</taxon>
        <taxon>Timematidae</taxon>
        <taxon>Timema</taxon>
    </lineage>
</organism>
<sequence length="76" mass="8327">MRVARLDIETQMLERGEGGAEKQNVQYFEPGGSTTTPDTKNSVGLAGCIEEVSHNAIAVYWNPLESSAKVRIFTAR</sequence>
<name>A0A7R8VIN1_TIMDO</name>
<reference evidence="1" key="1">
    <citation type="submission" date="2020-11" db="EMBL/GenBank/DDBJ databases">
        <authorList>
            <person name="Tran Van P."/>
        </authorList>
    </citation>
    <scope>NUCLEOTIDE SEQUENCE</scope>
</reference>
<dbReference type="AlphaFoldDB" id="A0A7R8VIN1"/>
<evidence type="ECO:0000313" key="1">
    <source>
        <dbReference type="EMBL" id="CAD7198076.1"/>
    </source>
</evidence>